<comment type="caution">
    <text evidence="5">The sequence shown here is derived from an EMBL/GenBank/DDBJ whole genome shotgun (WGS) entry which is preliminary data.</text>
</comment>
<keyword evidence="6" id="KW-1185">Reference proteome</keyword>
<evidence type="ECO:0000259" key="4">
    <source>
        <dbReference type="Pfam" id="PF00171"/>
    </source>
</evidence>
<evidence type="ECO:0000313" key="6">
    <source>
        <dbReference type="Proteomes" id="UP001169719"/>
    </source>
</evidence>
<evidence type="ECO:0000256" key="1">
    <source>
        <dbReference type="ARBA" id="ARBA00023002"/>
    </source>
</evidence>
<reference evidence="5" key="1">
    <citation type="submission" date="2024-05" db="EMBL/GenBank/DDBJ databases">
        <title>Genome Sequences of Four Agar- Degrading Marine Bacteria.</title>
        <authorList>
            <person name="Phillips E.K."/>
            <person name="Shaffer J.C."/>
            <person name="Henson M.W."/>
            <person name="Temperton B."/>
            <person name="Thrash C.J."/>
            <person name="Martin M.O."/>
        </authorList>
    </citation>
    <scope>NUCLEOTIDE SEQUENCE</scope>
    <source>
        <strain evidence="5">EKP203</strain>
    </source>
</reference>
<evidence type="ECO:0000256" key="2">
    <source>
        <dbReference type="PROSITE-ProRule" id="PRU10007"/>
    </source>
</evidence>
<gene>
    <name evidence="5" type="ORF">QWJ08_08065</name>
</gene>
<protein>
    <submittedName>
        <fullName evidence="5">Aldehyde dehydrogenase family protein</fullName>
        <ecNumber evidence="5">1.2.1.-</ecNumber>
    </submittedName>
</protein>
<evidence type="ECO:0000313" key="5">
    <source>
        <dbReference type="EMBL" id="MDN2481348.1"/>
    </source>
</evidence>
<dbReference type="Gene3D" id="3.40.309.10">
    <property type="entry name" value="Aldehyde Dehydrogenase, Chain A, domain 2"/>
    <property type="match status" value="1"/>
</dbReference>
<dbReference type="Gene3D" id="3.40.605.10">
    <property type="entry name" value="Aldehyde Dehydrogenase, Chain A, domain 1"/>
    <property type="match status" value="1"/>
</dbReference>
<feature type="active site" evidence="2">
    <location>
        <position position="261"/>
    </location>
</feature>
<feature type="domain" description="Aldehyde dehydrogenase" evidence="4">
    <location>
        <begin position="17"/>
        <end position="486"/>
    </location>
</feature>
<dbReference type="InterPro" id="IPR016161">
    <property type="entry name" value="Ald_DH/histidinol_DH"/>
</dbReference>
<dbReference type="SUPFAM" id="SSF53720">
    <property type="entry name" value="ALDH-like"/>
    <property type="match status" value="1"/>
</dbReference>
<dbReference type="RefSeq" id="WP_289961468.1">
    <property type="nucleotide sequence ID" value="NZ_JAUEOZ010000001.1"/>
</dbReference>
<evidence type="ECO:0000256" key="3">
    <source>
        <dbReference type="RuleBase" id="RU003345"/>
    </source>
</evidence>
<dbReference type="PROSITE" id="PS00687">
    <property type="entry name" value="ALDEHYDE_DEHYDR_GLU"/>
    <property type="match status" value="1"/>
</dbReference>
<dbReference type="PROSITE" id="PS00070">
    <property type="entry name" value="ALDEHYDE_DEHYDR_CYS"/>
    <property type="match status" value="1"/>
</dbReference>
<dbReference type="Pfam" id="PF00171">
    <property type="entry name" value="Aldedh"/>
    <property type="match status" value="1"/>
</dbReference>
<dbReference type="EC" id="1.2.1.-" evidence="5"/>
<dbReference type="InterPro" id="IPR029510">
    <property type="entry name" value="Ald_DH_CS_GLU"/>
</dbReference>
<dbReference type="EMBL" id="JAUEOZ010000001">
    <property type="protein sequence ID" value="MDN2481348.1"/>
    <property type="molecule type" value="Genomic_DNA"/>
</dbReference>
<dbReference type="InterPro" id="IPR015590">
    <property type="entry name" value="Aldehyde_DH_dom"/>
</dbReference>
<keyword evidence="1 3" id="KW-0560">Oxidoreductase</keyword>
<dbReference type="InterPro" id="IPR016163">
    <property type="entry name" value="Ald_DH_C"/>
</dbReference>
<dbReference type="PANTHER" id="PTHR11699">
    <property type="entry name" value="ALDEHYDE DEHYDROGENASE-RELATED"/>
    <property type="match status" value="1"/>
</dbReference>
<organism evidence="5 6">
    <name type="scientific">Vibrio agarivorans</name>
    <dbReference type="NCBI Taxonomy" id="153622"/>
    <lineage>
        <taxon>Bacteria</taxon>
        <taxon>Pseudomonadati</taxon>
        <taxon>Pseudomonadota</taxon>
        <taxon>Gammaproteobacteria</taxon>
        <taxon>Vibrionales</taxon>
        <taxon>Vibrionaceae</taxon>
        <taxon>Vibrio</taxon>
    </lineage>
</organism>
<name>A0ABT7XZZ1_9VIBR</name>
<dbReference type="Proteomes" id="UP001169719">
    <property type="component" value="Unassembled WGS sequence"/>
</dbReference>
<comment type="similarity">
    <text evidence="3">Belongs to the aldehyde dehydrogenase family.</text>
</comment>
<dbReference type="InterPro" id="IPR016162">
    <property type="entry name" value="Ald_DH_N"/>
</dbReference>
<accession>A0ABT7XZZ1</accession>
<dbReference type="InterPro" id="IPR016160">
    <property type="entry name" value="Ald_DH_CS_CYS"/>
</dbReference>
<sequence length="491" mass="52570">MNTPTLSKGQLFINGQWRDAADGAVAATFNPATELEIMKVAQATLGDVNDAVDAAHEAFENGEWRKMGPHHKARVLNRIGDLIEENADELAALESMDMGKPLAFARHFDIQFIADLFHFYAGVASGQLGGATRQVTPSETGNMPLAYTRKEPLGVIAAITPFNFPMILSCTKIAPALAAGNTFIHKPASATPLTALRMAEIFKEAGLPDGTFNVVTGSGRTVGNALVEHPKVKKIAFTGSTEVGKGILKQSSESLKKVTLELGGKSAHIIFDDADIKQAAQNASLAAFFNKGEFCMAGTRLLVQRSVYDEVLTELVEATKGLVIGDPLDMATTFGPQVDEGARDNCAKYVDIALEEGARLVMGGKPMTVDGKGYYFEPTILADVDNKSRVAQEEIFGPVLAVIPFDTEEEAIALANDSEYGLAAGVQTQNLGRAHRVAHAMEAGMVWVNTWGQFDSALPFGGYKASGIGREMGIEAMESYTQNKSVYVSLD</sequence>
<proteinExistence type="inferred from homology"/>
<dbReference type="GO" id="GO:0016491">
    <property type="term" value="F:oxidoreductase activity"/>
    <property type="evidence" value="ECO:0007669"/>
    <property type="project" value="UniProtKB-KW"/>
</dbReference>